<dbReference type="SMART" id="SM00642">
    <property type="entry name" value="Aamy"/>
    <property type="match status" value="1"/>
</dbReference>
<evidence type="ECO:0000256" key="2">
    <source>
        <dbReference type="RuleBase" id="RU003615"/>
    </source>
</evidence>
<keyword evidence="3" id="KW-0326">Glycosidase</keyword>
<evidence type="ECO:0000313" key="7">
    <source>
        <dbReference type="Proteomes" id="UP000648257"/>
    </source>
</evidence>
<name>A0ABR6X4B4_9BURK</name>
<proteinExistence type="inferred from homology"/>
<sequence length="574" mass="65103">MQSKTLNKAVICLSLLGLSLAQNATATEIAKANKKPFLWENATVYFLLTDRFHNADKKNDLAYGRQADAAPLRGFMGGDLQGVIAKIHDGYFSRLGVNAIWITPPVEQIHEGTDEGTGKSYGFHGYWTKDFTKVDANLGSEKDFKKLVEVAHQHGIRILLDVVMNHIGPVTASDTVWPAEWVRTEPTCDYKTADGAIKCTLVKNLPDILTESDKPVDLPPQLVQKWKQEGRYEREVKELDAYFWRTGFPRAPRYYLMKWHTDWIRKYGIDGFRVDTVKHVEASVWKELKQEASAAFEEWKKANPKKKLGDDPFFMTAEAYNYPISDGLQFRMDGGSRINYYANGFDSMINFSFRSDAHLEYETLFSRYANYLQNDLKGYSVLNYISSHDDGSPFDPARQRPFESATKLMLTPGSVQIYYGDETARLLNIAEAQGDAKLRSMMDWSVLQKDRPLALQTKQVPHTYKDSPTYRDLLTHWQKLGQFRAAHVSVGMGVHQQLSASPYIFKRSYQKDGVRDQVVVALDLPLAKTHTITVAPVFQDGERVKDYYSGQSVIVQSGKVELPGKHAIILLGKP</sequence>
<keyword evidence="3" id="KW-0378">Hydrolase</keyword>
<evidence type="ECO:0000256" key="1">
    <source>
        <dbReference type="ARBA" id="ARBA00008061"/>
    </source>
</evidence>
<evidence type="ECO:0000259" key="5">
    <source>
        <dbReference type="SMART" id="SM00642"/>
    </source>
</evidence>
<dbReference type="Proteomes" id="UP000648257">
    <property type="component" value="Unassembled WGS sequence"/>
</dbReference>
<dbReference type="EMBL" id="JACOFW010000010">
    <property type="protein sequence ID" value="MBC3807785.1"/>
    <property type="molecule type" value="Genomic_DNA"/>
</dbReference>
<evidence type="ECO:0000256" key="4">
    <source>
        <dbReference type="SAM" id="SignalP"/>
    </source>
</evidence>
<dbReference type="InterPro" id="IPR017853">
    <property type="entry name" value="GH"/>
</dbReference>
<dbReference type="EC" id="3.2.1.1" evidence="3"/>
<organism evidence="6 7">
    <name type="scientific">Undibacterium seohonense</name>
    <dbReference type="NCBI Taxonomy" id="1344950"/>
    <lineage>
        <taxon>Bacteria</taxon>
        <taxon>Pseudomonadati</taxon>
        <taxon>Pseudomonadota</taxon>
        <taxon>Betaproteobacteria</taxon>
        <taxon>Burkholderiales</taxon>
        <taxon>Oxalobacteraceae</taxon>
        <taxon>Undibacterium</taxon>
    </lineage>
</organism>
<dbReference type="PANTHER" id="PTHR10357">
    <property type="entry name" value="ALPHA-AMYLASE FAMILY MEMBER"/>
    <property type="match status" value="1"/>
</dbReference>
<reference evidence="6 7" key="1">
    <citation type="submission" date="2020-08" db="EMBL/GenBank/DDBJ databases">
        <title>Novel species isolated from subtropical streams in China.</title>
        <authorList>
            <person name="Lu H."/>
        </authorList>
    </citation>
    <scope>NUCLEOTIDE SEQUENCE [LARGE SCALE GENOMIC DNA]</scope>
    <source>
        <strain evidence="6 7">KACC 16656</strain>
    </source>
</reference>
<dbReference type="PANTHER" id="PTHR10357:SF209">
    <property type="entry name" value="PERIPLASMIC ALPHA-AMYLASE"/>
    <property type="match status" value="1"/>
</dbReference>
<comment type="catalytic activity">
    <reaction evidence="3">
        <text>Endohydrolysis of (1-&gt;4)-alpha-D-glucosidic linkages in polysaccharides containing three or more (1-&gt;4)-alpha-linked D-glucose units.</text>
        <dbReference type="EC" id="3.2.1.1"/>
    </reaction>
</comment>
<dbReference type="Gene3D" id="3.20.20.80">
    <property type="entry name" value="Glycosidases"/>
    <property type="match status" value="1"/>
</dbReference>
<feature type="domain" description="Glycosyl hydrolase family 13 catalytic" evidence="5">
    <location>
        <begin position="46"/>
        <end position="484"/>
    </location>
</feature>
<evidence type="ECO:0000313" key="6">
    <source>
        <dbReference type="EMBL" id="MBC3807785.1"/>
    </source>
</evidence>
<dbReference type="InterPro" id="IPR006047">
    <property type="entry name" value="GH13_cat_dom"/>
</dbReference>
<keyword evidence="3" id="KW-0119">Carbohydrate metabolism</keyword>
<keyword evidence="4" id="KW-0732">Signal</keyword>
<gene>
    <name evidence="6" type="ORF">H8K52_10565</name>
</gene>
<dbReference type="InterPro" id="IPR006046">
    <property type="entry name" value="Alpha_amylase"/>
</dbReference>
<evidence type="ECO:0000256" key="3">
    <source>
        <dbReference type="RuleBase" id="RU361134"/>
    </source>
</evidence>
<feature type="signal peptide" evidence="4">
    <location>
        <begin position="1"/>
        <end position="26"/>
    </location>
</feature>
<feature type="chain" id="PRO_5046696913" description="Alpha-amylase" evidence="4">
    <location>
        <begin position="27"/>
        <end position="574"/>
    </location>
</feature>
<comment type="similarity">
    <text evidence="1 2">Belongs to the glycosyl hydrolase 13 family.</text>
</comment>
<dbReference type="SUPFAM" id="SSF51445">
    <property type="entry name" value="(Trans)glycosidases"/>
    <property type="match status" value="1"/>
</dbReference>
<keyword evidence="7" id="KW-1185">Reference proteome</keyword>
<dbReference type="PRINTS" id="PR00110">
    <property type="entry name" value="ALPHAAMYLASE"/>
</dbReference>
<accession>A0ABR6X4B4</accession>
<comment type="caution">
    <text evidence="6">The sequence shown here is derived from an EMBL/GenBank/DDBJ whole genome shotgun (WGS) entry which is preliminary data.</text>
</comment>
<dbReference type="RefSeq" id="WP_186922864.1">
    <property type="nucleotide sequence ID" value="NZ_JACOFW010000010.1"/>
</dbReference>
<dbReference type="Pfam" id="PF00128">
    <property type="entry name" value="Alpha-amylase"/>
    <property type="match status" value="1"/>
</dbReference>
<protein>
    <recommendedName>
        <fullName evidence="3">Alpha-amylase</fullName>
        <ecNumber evidence="3">3.2.1.1</ecNumber>
    </recommendedName>
</protein>